<dbReference type="Gene3D" id="3.40.50.2000">
    <property type="entry name" value="Glycogen Phosphorylase B"/>
    <property type="match status" value="2"/>
</dbReference>
<dbReference type="EMBL" id="JAUSVK010000001">
    <property type="protein sequence ID" value="MDQ0394787.1"/>
    <property type="molecule type" value="Genomic_DNA"/>
</dbReference>
<evidence type="ECO:0000313" key="3">
    <source>
        <dbReference type="Proteomes" id="UP001237448"/>
    </source>
</evidence>
<evidence type="ECO:0000313" key="2">
    <source>
        <dbReference type="EMBL" id="MDQ0394787.1"/>
    </source>
</evidence>
<dbReference type="Pfam" id="PF00534">
    <property type="entry name" value="Glycos_transf_1"/>
    <property type="match status" value="1"/>
</dbReference>
<accession>A0ABU0FKA7</accession>
<gene>
    <name evidence="2" type="ORF">J3R73_004579</name>
</gene>
<protein>
    <submittedName>
        <fullName evidence="2">Glycosyltransferase involved in cell wall biosynthesis</fullName>
    </submittedName>
</protein>
<dbReference type="SUPFAM" id="SSF53756">
    <property type="entry name" value="UDP-Glycosyltransferase/glycogen phosphorylase"/>
    <property type="match status" value="1"/>
</dbReference>
<keyword evidence="3" id="KW-1185">Reference proteome</keyword>
<comment type="caution">
    <text evidence="2">The sequence shown here is derived from an EMBL/GenBank/DDBJ whole genome shotgun (WGS) entry which is preliminary data.</text>
</comment>
<name>A0ABU0FKA7_9HYPH</name>
<organism evidence="2 3">
    <name type="scientific">Labrys monachus</name>
    <dbReference type="NCBI Taxonomy" id="217067"/>
    <lineage>
        <taxon>Bacteria</taxon>
        <taxon>Pseudomonadati</taxon>
        <taxon>Pseudomonadota</taxon>
        <taxon>Alphaproteobacteria</taxon>
        <taxon>Hyphomicrobiales</taxon>
        <taxon>Xanthobacteraceae</taxon>
        <taxon>Labrys</taxon>
    </lineage>
</organism>
<dbReference type="Proteomes" id="UP001237448">
    <property type="component" value="Unassembled WGS sequence"/>
</dbReference>
<proteinExistence type="predicted"/>
<evidence type="ECO:0000259" key="1">
    <source>
        <dbReference type="Pfam" id="PF00534"/>
    </source>
</evidence>
<dbReference type="InterPro" id="IPR001296">
    <property type="entry name" value="Glyco_trans_1"/>
</dbReference>
<reference evidence="2 3" key="1">
    <citation type="submission" date="2023-07" db="EMBL/GenBank/DDBJ databases">
        <title>Genomic Encyclopedia of Type Strains, Phase IV (KMG-IV): sequencing the most valuable type-strain genomes for metagenomic binning, comparative biology and taxonomic classification.</title>
        <authorList>
            <person name="Goeker M."/>
        </authorList>
    </citation>
    <scope>NUCLEOTIDE SEQUENCE [LARGE SCALE GENOMIC DNA]</scope>
    <source>
        <strain evidence="2 3">DSM 5896</strain>
    </source>
</reference>
<dbReference type="PANTHER" id="PTHR12526">
    <property type="entry name" value="GLYCOSYLTRANSFERASE"/>
    <property type="match status" value="1"/>
</dbReference>
<feature type="domain" description="Glycosyl transferase family 1" evidence="1">
    <location>
        <begin position="139"/>
        <end position="276"/>
    </location>
</feature>
<sequence>MTLLLATPPTGHADEFGGFRLASLQSLPPYRDIPVRLVDWLRQNPQDVLVFNACDEADAAIPFIPSDTRIIYAVHDTAERYFSKALQREGEIDAILAVSDAVAARFRERIRSPAKLSVVWNGTVLPLAIDVVLASKRADDLIFLGGDAAAKGAYDVLELWKGLAEHRYAGRLHWFGDMGEAFRARIAALPGAGQIAVYGRQPRRAIFEAASRSKVMLMLSRVEPFGMATVECVGMGCIPVAWDIETGTKEIVGADEGLFVPLGDYDALAASVRTAVDVHSTRFRGIATRVRRDFSEEAMWGRYAAILDGLSTRQPAIRPLAGHTPPPYRRPVRLYQFIPARLRKGIRVMIGKSPRLGYLLRDFRGR</sequence>